<name>A0A1G7JZM3_9FLAO</name>
<dbReference type="Proteomes" id="UP000182114">
    <property type="component" value="Unassembled WGS sequence"/>
</dbReference>
<feature type="chain" id="PRO_5010252457" evidence="1">
    <location>
        <begin position="20"/>
        <end position="335"/>
    </location>
</feature>
<dbReference type="AlphaFoldDB" id="A0A1G7JZM3"/>
<organism evidence="2 3">
    <name type="scientific">Cellulophaga baltica</name>
    <dbReference type="NCBI Taxonomy" id="76594"/>
    <lineage>
        <taxon>Bacteria</taxon>
        <taxon>Pseudomonadati</taxon>
        <taxon>Bacteroidota</taxon>
        <taxon>Flavobacteriia</taxon>
        <taxon>Flavobacteriales</taxon>
        <taxon>Flavobacteriaceae</taxon>
        <taxon>Cellulophaga</taxon>
    </lineage>
</organism>
<sequence>MKKTILFILVLVGALHALIAQQHKTHTTVIDFNKDTVLDTLIHFNEYGSYCGGSDLTIINGKTKEKFFLTDQGCYSSFTRFVRVPTALNSKANAAFLKVVKDTLLPKERDSLDSSLKWIWSGSLSLQQPKEHPFFDRIATPKTLWIPNPLTVPEPYYITITGDSLQKIAPIFGPSYDEKFNTAFLVYYPSMLSKEKLAHNTPILKNNTYEIYNTPHSVYVKKGTSYKWLFISDNGVMGAPGKLRWEAIEQIQLIDNYLIIHQNLPPDPIYNILIVNIETQHVARLKFEPCHETMTNKRGMDTFEIRNKKLLFTAYGDPKVRKIPLKKLFKALDQS</sequence>
<dbReference type="EMBL" id="FNBD01000011">
    <property type="protein sequence ID" value="SDF30275.1"/>
    <property type="molecule type" value="Genomic_DNA"/>
</dbReference>
<feature type="signal peptide" evidence="1">
    <location>
        <begin position="1"/>
        <end position="19"/>
    </location>
</feature>
<dbReference type="RefSeq" id="WP_074539068.1">
    <property type="nucleotide sequence ID" value="NZ_FNBD01000011.1"/>
</dbReference>
<keyword evidence="3" id="KW-1185">Reference proteome</keyword>
<reference evidence="3" key="1">
    <citation type="submission" date="2016-10" db="EMBL/GenBank/DDBJ databases">
        <authorList>
            <person name="Varghese N."/>
            <person name="Submissions S."/>
        </authorList>
    </citation>
    <scope>NUCLEOTIDE SEQUENCE [LARGE SCALE GENOMIC DNA]</scope>
    <source>
        <strain evidence="3">DSM 24729</strain>
    </source>
</reference>
<keyword evidence="1" id="KW-0732">Signal</keyword>
<evidence type="ECO:0000256" key="1">
    <source>
        <dbReference type="SAM" id="SignalP"/>
    </source>
</evidence>
<evidence type="ECO:0000313" key="3">
    <source>
        <dbReference type="Proteomes" id="UP000182114"/>
    </source>
</evidence>
<protein>
    <submittedName>
        <fullName evidence="2">Uncharacterized protein</fullName>
    </submittedName>
</protein>
<accession>A0A1G7JZM3</accession>
<proteinExistence type="predicted"/>
<gene>
    <name evidence="2" type="ORF">SAMN04487992_1113</name>
</gene>
<evidence type="ECO:0000313" key="2">
    <source>
        <dbReference type="EMBL" id="SDF30275.1"/>
    </source>
</evidence>